<keyword evidence="2" id="KW-0812">Transmembrane</keyword>
<feature type="transmembrane region" description="Helical" evidence="2">
    <location>
        <begin position="441"/>
        <end position="466"/>
    </location>
</feature>
<feature type="region of interest" description="Disordered" evidence="1">
    <location>
        <begin position="323"/>
        <end position="342"/>
    </location>
</feature>
<sequence>MMDIGDAMEQVGAIIMPVVAGIAGGISDMALAFQGLSPEVKRFLVVGGAVAATLGPALLALGGLAAAASALLPVVVAIASPVGLLVAGFAGLAAGAVYVGLKVKGMAEAVGGFGQLMRLVKDVVAETWDRIEMRVQAVGASIAATFQELRADAADWLASTVDRFTGFANGAVNTFQGAFDAIKVLWSSLPQVMGDIVFSTANRMIDGIEAMLNGAIRRVEAFTMKIGEALRAVGIDTAFGELGSVDLGGIANPYAGAAEVARSQMSEAFGAAFDEDALKAPVEGLDRTVRDALQAAEDFRTAASDLTAGAEAPLASVKALGEATSDAGTKGEEAAEGAQDGAEGVTTAITTTSDAVQGLGDDFDDLGGSGGKAMKKVKDGAKDAAKDLYGLQGAFDSALSSLAKGDMAGAFGNLKSGISSAASDAFGGLLSTSFGKGGGGFAGIWGGLQGAFSGVTSALSGIGGGLVSSLGAIGGAISAALPIIGAVTAVVGLIKGFSSKKLVGSGLQLGVEGGDLTGGTFETIKKTSFWGLFSRTSTNLTAFDAEAREVLGAQLAQVQGAVRETFGQAGLDVTSAMVEGVDFAMQKIDTRDMSEAEIEEAVAGWFSGYADAISQAIAGLSFDQVEVFAAIKTMIEPLGQAFRGTFEDMALAAEDLAGIAGGVDALAGNLSSFADSFFSDAERLQMASDALQAQFEGLGLAVPETARQFRELVMSQDLMTEAGRETYAALLSLSDLFAKVEGGIDSLSGAADLGSFYASEFDARLAAIAEARGYSADVWAQGDAGVTLGGTLRQLSEGGTAQTTTLRRLVSLMENWDAWGTPPEREIG</sequence>
<dbReference type="Proteomes" id="UP000231702">
    <property type="component" value="Unassembled WGS sequence"/>
</dbReference>
<evidence type="ECO:0000313" key="4">
    <source>
        <dbReference type="EMBL" id="SNY55328.1"/>
    </source>
</evidence>
<keyword evidence="2" id="KW-0472">Membrane</keyword>
<reference evidence="3 6" key="2">
    <citation type="journal article" date="2018" name="Int. J. Syst. Evol. Microbiol.">
        <title>Pseudooceanicola lipolyticus sp. nov., a marine alphaproteobacterium, reclassification of Oceanicola flagellatus as Pseudooceanicola flagellatus comb. nov. and emended description of the genus Pseudooceanicola.</title>
        <authorList>
            <person name="Huang M.-M."/>
            <person name="Guo L.-L."/>
            <person name="Wu Y.-H."/>
            <person name="Lai Q.-L."/>
            <person name="Shao Z.-Z."/>
            <person name="Wang C.-S."/>
            <person name="Wu M."/>
            <person name="Xu X.-W."/>
        </authorList>
    </citation>
    <scope>NUCLEOTIDE SEQUENCE [LARGE SCALE GENOMIC DNA]</scope>
    <source>
        <strain evidence="3 6">Ar-45</strain>
    </source>
</reference>
<gene>
    <name evidence="3" type="ORF">CVM39_15845</name>
    <name evidence="4" type="ORF">SAMN06297129_2979</name>
</gene>
<proteinExistence type="predicted"/>
<feature type="transmembrane region" description="Helical" evidence="2">
    <location>
        <begin position="12"/>
        <end position="31"/>
    </location>
</feature>
<evidence type="ECO:0000313" key="3">
    <source>
        <dbReference type="EMBL" id="PJE26809.1"/>
    </source>
</evidence>
<evidence type="ECO:0000313" key="6">
    <source>
        <dbReference type="Proteomes" id="UP000231702"/>
    </source>
</evidence>
<evidence type="ECO:0000256" key="2">
    <source>
        <dbReference type="SAM" id="Phobius"/>
    </source>
</evidence>
<dbReference type="AlphaFoldDB" id="A0A285J543"/>
<reference evidence="4 5" key="1">
    <citation type="submission" date="2017-09" db="EMBL/GenBank/DDBJ databases">
        <authorList>
            <person name="Ehlers B."/>
            <person name="Leendertz F.H."/>
        </authorList>
    </citation>
    <scope>NUCLEOTIDE SEQUENCE [LARGE SCALE GENOMIC DNA]</scope>
    <source>
        <strain evidence="4 5">CGMCC 1.12662</strain>
    </source>
</reference>
<evidence type="ECO:0008006" key="7">
    <source>
        <dbReference type="Google" id="ProtNLM"/>
    </source>
</evidence>
<dbReference type="Proteomes" id="UP000231655">
    <property type="component" value="Unassembled WGS sequence"/>
</dbReference>
<organism evidence="4 5">
    <name type="scientific">Pseudooceanicola antarcticus</name>
    <dbReference type="NCBI Taxonomy" id="1247613"/>
    <lineage>
        <taxon>Bacteria</taxon>
        <taxon>Pseudomonadati</taxon>
        <taxon>Pseudomonadota</taxon>
        <taxon>Alphaproteobacteria</taxon>
        <taxon>Rhodobacterales</taxon>
        <taxon>Paracoccaceae</taxon>
        <taxon>Pseudooceanicola</taxon>
    </lineage>
</organism>
<name>A0A285J543_9RHOB</name>
<keyword evidence="2" id="KW-1133">Transmembrane helix</keyword>
<dbReference type="EMBL" id="PGTD01000018">
    <property type="protein sequence ID" value="PJE26809.1"/>
    <property type="molecule type" value="Genomic_DNA"/>
</dbReference>
<evidence type="ECO:0000256" key="1">
    <source>
        <dbReference type="SAM" id="MobiDB-lite"/>
    </source>
</evidence>
<accession>A0A285J543</accession>
<dbReference type="EMBL" id="OBEA01000006">
    <property type="protein sequence ID" value="SNY55328.1"/>
    <property type="molecule type" value="Genomic_DNA"/>
</dbReference>
<feature type="transmembrane region" description="Helical" evidence="2">
    <location>
        <begin position="43"/>
        <end position="68"/>
    </location>
</feature>
<feature type="transmembrane region" description="Helical" evidence="2">
    <location>
        <begin position="472"/>
        <end position="494"/>
    </location>
</feature>
<dbReference type="OrthoDB" id="7311517at2"/>
<feature type="transmembrane region" description="Helical" evidence="2">
    <location>
        <begin position="74"/>
        <end position="99"/>
    </location>
</feature>
<protein>
    <recommendedName>
        <fullName evidence="7">Phage-related protein</fullName>
    </recommendedName>
</protein>
<keyword evidence="6" id="KW-1185">Reference proteome</keyword>
<evidence type="ECO:0000313" key="5">
    <source>
        <dbReference type="Proteomes" id="UP000231655"/>
    </source>
</evidence>